<name>M3AI34_PSEFD</name>
<dbReference type="KEGG" id="pfj:MYCFIDRAFT_180159"/>
<dbReference type="EMBL" id="KB446568">
    <property type="protein sequence ID" value="EME77152.1"/>
    <property type="molecule type" value="Genomic_DNA"/>
</dbReference>
<dbReference type="Proteomes" id="UP000016932">
    <property type="component" value="Unassembled WGS sequence"/>
</dbReference>
<dbReference type="GeneID" id="19334321"/>
<feature type="compositionally biased region" description="Polar residues" evidence="1">
    <location>
        <begin position="878"/>
        <end position="889"/>
    </location>
</feature>
<feature type="compositionally biased region" description="Polar residues" evidence="1">
    <location>
        <begin position="904"/>
        <end position="917"/>
    </location>
</feature>
<proteinExistence type="predicted"/>
<protein>
    <submittedName>
        <fullName evidence="2">Uncharacterized protein</fullName>
    </submittedName>
</protein>
<feature type="compositionally biased region" description="Low complexity" evidence="1">
    <location>
        <begin position="570"/>
        <end position="580"/>
    </location>
</feature>
<feature type="compositionally biased region" description="Gly residues" evidence="1">
    <location>
        <begin position="627"/>
        <end position="637"/>
    </location>
</feature>
<dbReference type="RefSeq" id="XP_007932287.1">
    <property type="nucleotide sequence ID" value="XM_007934096.1"/>
</dbReference>
<organism evidence="2 3">
    <name type="scientific">Pseudocercospora fijiensis (strain CIRAD86)</name>
    <name type="common">Black leaf streak disease fungus</name>
    <name type="synonym">Mycosphaerella fijiensis</name>
    <dbReference type="NCBI Taxonomy" id="383855"/>
    <lineage>
        <taxon>Eukaryota</taxon>
        <taxon>Fungi</taxon>
        <taxon>Dikarya</taxon>
        <taxon>Ascomycota</taxon>
        <taxon>Pezizomycotina</taxon>
        <taxon>Dothideomycetes</taxon>
        <taxon>Dothideomycetidae</taxon>
        <taxon>Mycosphaerellales</taxon>
        <taxon>Mycosphaerellaceae</taxon>
        <taxon>Pseudocercospora</taxon>
    </lineage>
</organism>
<dbReference type="VEuPathDB" id="FungiDB:MYCFIDRAFT_180159"/>
<reference evidence="2 3" key="1">
    <citation type="journal article" date="2012" name="PLoS Pathog.">
        <title>Diverse lifestyles and strategies of plant pathogenesis encoded in the genomes of eighteen Dothideomycetes fungi.</title>
        <authorList>
            <person name="Ohm R.A."/>
            <person name="Feau N."/>
            <person name="Henrissat B."/>
            <person name="Schoch C.L."/>
            <person name="Horwitz B.A."/>
            <person name="Barry K.W."/>
            <person name="Condon B.J."/>
            <person name="Copeland A.C."/>
            <person name="Dhillon B."/>
            <person name="Glaser F."/>
            <person name="Hesse C.N."/>
            <person name="Kosti I."/>
            <person name="LaButti K."/>
            <person name="Lindquist E.A."/>
            <person name="Lucas S."/>
            <person name="Salamov A.A."/>
            <person name="Bradshaw R.E."/>
            <person name="Ciuffetti L."/>
            <person name="Hamelin R.C."/>
            <person name="Kema G.H.J."/>
            <person name="Lawrence C."/>
            <person name="Scott J.A."/>
            <person name="Spatafora J.W."/>
            <person name="Turgeon B.G."/>
            <person name="de Wit P.J.G.M."/>
            <person name="Zhong S."/>
            <person name="Goodwin S.B."/>
            <person name="Grigoriev I.V."/>
        </authorList>
    </citation>
    <scope>NUCLEOTIDE SEQUENCE [LARGE SCALE GENOMIC DNA]</scope>
    <source>
        <strain evidence="2 3">CIRAD86</strain>
    </source>
</reference>
<dbReference type="GO" id="GO:0005681">
    <property type="term" value="C:spliceosomal complex"/>
    <property type="evidence" value="ECO:0007669"/>
    <property type="project" value="TreeGrafter"/>
</dbReference>
<evidence type="ECO:0000313" key="3">
    <source>
        <dbReference type="Proteomes" id="UP000016932"/>
    </source>
</evidence>
<evidence type="ECO:0000256" key="1">
    <source>
        <dbReference type="SAM" id="MobiDB-lite"/>
    </source>
</evidence>
<keyword evidence="3" id="KW-1185">Reference proteome</keyword>
<dbReference type="AlphaFoldDB" id="M3AI34"/>
<accession>M3AI34</accession>
<feature type="compositionally biased region" description="Pro residues" evidence="1">
    <location>
        <begin position="581"/>
        <end position="615"/>
    </location>
</feature>
<feature type="region of interest" description="Disordered" evidence="1">
    <location>
        <begin position="570"/>
        <end position="666"/>
    </location>
</feature>
<feature type="region of interest" description="Disordered" evidence="1">
    <location>
        <begin position="878"/>
        <end position="926"/>
    </location>
</feature>
<evidence type="ECO:0000313" key="2">
    <source>
        <dbReference type="EMBL" id="EME77152.1"/>
    </source>
</evidence>
<dbReference type="PANTHER" id="PTHR13361:SF1">
    <property type="entry name" value="WW DOMAIN-BINDING PROTEIN 11"/>
    <property type="match status" value="1"/>
</dbReference>
<dbReference type="HOGENOM" id="CLU_265574_0_0_1"/>
<dbReference type="PANTHER" id="PTHR13361">
    <property type="entry name" value="WW DOMAIN-BINDING PROTEIN 11"/>
    <property type="match status" value="1"/>
</dbReference>
<feature type="compositionally biased region" description="Pro residues" evidence="1">
    <location>
        <begin position="649"/>
        <end position="663"/>
    </location>
</feature>
<sequence length="1253" mass="138989">MFAAAEKRILSAVSLPQRLNSALLEREREKICDAWDIDAGLCDVKKAAGIGSRPQHNHVFRPLRAHREQLADQMRLQCSYGIPAATTIQEFPSSVSTHSEELTMSVTGRECAILRICFVAIRVAAAVRIWHSRYDAHRIERSLQEHGLRRLDHFSSNIDLSEYFAALIREVVHHAWRALCGETEVPFSAAIRLRLGTLHRLVNRVRGLRLPSVYKSMNSPRSRAEVATTSQICKSMNSPRSRAEAATSQLREKELDEHECEKNVAYLDARAGRHLQEHYIIHRYKKSGYSEGEEEKTDDQERQIFASKQLEVDRAPHPKPPIPAPVSVRSFVTKLLARKLQFQWLPVSSMRKSLLRSKLMYIDTMFQQKVEQTQTRLYEIFYLWQWLEQRAPQEAELALRKYEALGKLVSSFREVGDTGTEISAFQRKVDTIKRRWPEWTWNVGERTPAVFSGRMVDTLVKLSLRIENDPDARRLAPALLKDAATARIRELKTTLASGNKALMLTTADIETVWRDFGGQTRKETTIVDLLERSRTSIERGVGSAAPLAGTSSIFRTNVSSMPLLGQNSFGSFASSSSLPPGHEPTPPPPAPAPPGSPPGPDLEPTPPPPPPPPRVLPGRDARPPAGFGLGAVSGGLSRGHKKSKRPRVDSPPPLPPPPPPPPGQLDWRSMFAAQLQIDEDRLAAAATDEERDAASAALDATKAAMSMAPAHWDGKLASVQQLHTMNDAGGDITSTSSISPGLSRTHGLTFFRSSLAVRQEGNAQHDGRNPSSGIIGISSGFGGSITGISSCYGRVTRIPSCRGGGSTGISSSGDMAVAGDAAGRCDAMRCDATRAANRMMAAVSLDSSCSPSCEYVILDPWSWPGADAGAGGELSFMQRTQPYTPSPASHQIGIGSAPSPDDLSVSNSPKTMSSQGATDMASGENCNHHRRRISKSDGFVQQLIDQHPPRKIMTAFQTFSELVDQRVARLFTAFDDPASDEDLKAEATMFLDAEEEAEWHAEWARARVTLKQILSSLETRREELDHIVCERVLPAWLEAGGRKTTAMPEDVDMKDEEKKHVAMKDEEKKHVAMNDVAMNDDAKKDVHKKVVVKKVVQKKDRGKKGVDMEEDVSKRNVDLRYDQALIARKVENNFDQGSRSIIAVLEWMATDLLAAGHDNETRSRHRRGWSVICTHFEGKQTNIGHWNCFGRGGRRENETEQDHRLLLSQYIKISLHSNGVITDPEILTPNAVIFRPYNSSRKYWQFQRQPYSG</sequence>
<gene>
    <name evidence="2" type="ORF">MYCFIDRAFT_180159</name>
</gene>